<keyword evidence="11" id="KW-0479">Metal-binding</keyword>
<name>A0A6J4VLH0_9BACT</name>
<keyword evidence="8 11" id="KW-1133">Transmembrane helix</keyword>
<dbReference type="GO" id="GO:0004222">
    <property type="term" value="F:metalloendopeptidase activity"/>
    <property type="evidence" value="ECO:0007669"/>
    <property type="project" value="InterPro"/>
</dbReference>
<evidence type="ECO:0000256" key="2">
    <source>
        <dbReference type="ARBA" id="ARBA00004141"/>
    </source>
</evidence>
<evidence type="ECO:0000313" key="14">
    <source>
        <dbReference type="EMBL" id="CAA9580771.1"/>
    </source>
</evidence>
<evidence type="ECO:0000256" key="4">
    <source>
        <dbReference type="ARBA" id="ARBA00022670"/>
    </source>
</evidence>
<dbReference type="InterPro" id="IPR001478">
    <property type="entry name" value="PDZ"/>
</dbReference>
<dbReference type="AlphaFoldDB" id="A0A6J4VLH0"/>
<dbReference type="EC" id="3.4.24.-" evidence="11"/>
<dbReference type="SMART" id="SM00228">
    <property type="entry name" value="PDZ"/>
    <property type="match status" value="2"/>
</dbReference>
<keyword evidence="7 11" id="KW-0862">Zinc</keyword>
<dbReference type="InterPro" id="IPR036034">
    <property type="entry name" value="PDZ_sf"/>
</dbReference>
<evidence type="ECO:0000256" key="11">
    <source>
        <dbReference type="RuleBase" id="RU362031"/>
    </source>
</evidence>
<feature type="domain" description="PDZ" evidence="13">
    <location>
        <begin position="125"/>
        <end position="163"/>
    </location>
</feature>
<organism evidence="14">
    <name type="scientific">uncultured Thermomicrobiales bacterium</name>
    <dbReference type="NCBI Taxonomy" id="1645740"/>
    <lineage>
        <taxon>Bacteria</taxon>
        <taxon>Pseudomonadati</taxon>
        <taxon>Thermomicrobiota</taxon>
        <taxon>Thermomicrobia</taxon>
        <taxon>Thermomicrobiales</taxon>
        <taxon>environmental samples</taxon>
    </lineage>
</organism>
<feature type="domain" description="PDZ" evidence="13">
    <location>
        <begin position="194"/>
        <end position="275"/>
    </location>
</feature>
<keyword evidence="5 11" id="KW-0812">Transmembrane</keyword>
<dbReference type="InterPro" id="IPR041489">
    <property type="entry name" value="PDZ_6"/>
</dbReference>
<comment type="subcellular location">
    <subcellularLocation>
        <location evidence="2">Membrane</location>
        <topology evidence="2">Multi-pass membrane protein</topology>
    </subcellularLocation>
</comment>
<evidence type="ECO:0000256" key="12">
    <source>
        <dbReference type="SAM" id="MobiDB-lite"/>
    </source>
</evidence>
<dbReference type="PROSITE" id="PS50106">
    <property type="entry name" value="PDZ"/>
    <property type="match status" value="2"/>
</dbReference>
<dbReference type="NCBIfam" id="TIGR00054">
    <property type="entry name" value="RIP metalloprotease RseP"/>
    <property type="match status" value="1"/>
</dbReference>
<feature type="transmembrane region" description="Helical" evidence="11">
    <location>
        <begin position="366"/>
        <end position="389"/>
    </location>
</feature>
<comment type="similarity">
    <text evidence="3 11">Belongs to the peptidase M50B family.</text>
</comment>
<gene>
    <name evidence="14" type="ORF">AVDCRST_MAG59-4751</name>
</gene>
<evidence type="ECO:0000256" key="6">
    <source>
        <dbReference type="ARBA" id="ARBA00022801"/>
    </source>
</evidence>
<sequence>MRSIATVPEGLLNALYIVPVLAVLILVHEFGHFFAARAVGAKVEEFGIGIPPRLKGWVYRDVLWSINWIPFGGFVRVLGEDGKNMDRGSMNAKSPLQRAFFLAAGSAMNLLLAAVLMIVIVGVQGIPTSSVYVEQVQPGSPAEQAGLEAGDRVLELGGVPIVGAEDVGSRTREFAGRPMSIVFERDGETTETTVVPRQNPPEGEGPTGVLLAAPFRTTVTVTGVAPGSAVAASGLLAGDTLVEINGRDATDYFVVAEELSDSAGGTVPLTVHRGAEERLFSLAVPATAATADGFAEVGLSAEFQPVYEKVAPAQVIPRGIGMAWSQMTQMLGGLRDLVTGAAPLSQIAGPIGMGQITSEIVEASALPLWVTLAQLTILLSLNLAILNLLPLPALDGGRLFFVLVEVLRGGRRIPPEREGVVHLAGMVILIGLMFVVAFLDVGRLLGGRSFLP</sequence>
<dbReference type="PANTHER" id="PTHR42837">
    <property type="entry name" value="REGULATOR OF SIGMA-E PROTEASE RSEP"/>
    <property type="match status" value="1"/>
</dbReference>
<evidence type="ECO:0000259" key="13">
    <source>
        <dbReference type="PROSITE" id="PS50106"/>
    </source>
</evidence>
<evidence type="ECO:0000256" key="7">
    <source>
        <dbReference type="ARBA" id="ARBA00022833"/>
    </source>
</evidence>
<feature type="transmembrane region" description="Helical" evidence="11">
    <location>
        <begin position="420"/>
        <end position="439"/>
    </location>
</feature>
<evidence type="ECO:0000256" key="1">
    <source>
        <dbReference type="ARBA" id="ARBA00001947"/>
    </source>
</evidence>
<feature type="transmembrane region" description="Helical" evidence="11">
    <location>
        <begin position="12"/>
        <end position="35"/>
    </location>
</feature>
<keyword evidence="6 11" id="KW-0378">Hydrolase</keyword>
<keyword evidence="9 11" id="KW-0482">Metalloprotease</keyword>
<dbReference type="GO" id="GO:0006508">
    <property type="term" value="P:proteolysis"/>
    <property type="evidence" value="ECO:0007669"/>
    <property type="project" value="UniProtKB-KW"/>
</dbReference>
<dbReference type="GO" id="GO:0016020">
    <property type="term" value="C:membrane"/>
    <property type="evidence" value="ECO:0007669"/>
    <property type="project" value="UniProtKB-SubCell"/>
</dbReference>
<dbReference type="CDD" id="cd06163">
    <property type="entry name" value="S2P-M50_PDZ_RseP-like"/>
    <property type="match status" value="1"/>
</dbReference>
<feature type="transmembrane region" description="Helical" evidence="11">
    <location>
        <begin position="62"/>
        <end position="79"/>
    </location>
</feature>
<dbReference type="InterPro" id="IPR004387">
    <property type="entry name" value="Pept_M50_Zn"/>
</dbReference>
<keyword evidence="4 14" id="KW-0645">Protease</keyword>
<dbReference type="GO" id="GO:0046872">
    <property type="term" value="F:metal ion binding"/>
    <property type="evidence" value="ECO:0007669"/>
    <property type="project" value="UniProtKB-KW"/>
</dbReference>
<dbReference type="CDD" id="cd23081">
    <property type="entry name" value="cpPDZ_EcRseP-like"/>
    <property type="match status" value="1"/>
</dbReference>
<protein>
    <recommendedName>
        <fullName evidence="11">Zinc metalloprotease</fullName>
        <ecNumber evidence="11">3.4.24.-</ecNumber>
    </recommendedName>
</protein>
<dbReference type="Gene3D" id="2.30.42.10">
    <property type="match status" value="2"/>
</dbReference>
<evidence type="ECO:0000256" key="8">
    <source>
        <dbReference type="ARBA" id="ARBA00022989"/>
    </source>
</evidence>
<proteinExistence type="inferred from homology"/>
<dbReference type="PANTHER" id="PTHR42837:SF2">
    <property type="entry name" value="MEMBRANE METALLOPROTEASE ARASP2, CHLOROPLASTIC-RELATED"/>
    <property type="match status" value="1"/>
</dbReference>
<dbReference type="InterPro" id="IPR008915">
    <property type="entry name" value="Peptidase_M50"/>
</dbReference>
<evidence type="ECO:0000256" key="3">
    <source>
        <dbReference type="ARBA" id="ARBA00007931"/>
    </source>
</evidence>
<evidence type="ECO:0000256" key="9">
    <source>
        <dbReference type="ARBA" id="ARBA00023049"/>
    </source>
</evidence>
<keyword evidence="10 11" id="KW-0472">Membrane</keyword>
<evidence type="ECO:0000256" key="10">
    <source>
        <dbReference type="ARBA" id="ARBA00023136"/>
    </source>
</evidence>
<comment type="cofactor">
    <cofactor evidence="1 11">
        <name>Zn(2+)</name>
        <dbReference type="ChEBI" id="CHEBI:29105"/>
    </cofactor>
</comment>
<accession>A0A6J4VLH0</accession>
<feature type="region of interest" description="Disordered" evidence="12">
    <location>
        <begin position="187"/>
        <end position="207"/>
    </location>
</feature>
<dbReference type="Pfam" id="PF02163">
    <property type="entry name" value="Peptidase_M50"/>
    <property type="match status" value="1"/>
</dbReference>
<reference evidence="14" key="1">
    <citation type="submission" date="2020-02" db="EMBL/GenBank/DDBJ databases">
        <authorList>
            <person name="Meier V. D."/>
        </authorList>
    </citation>
    <scope>NUCLEOTIDE SEQUENCE</scope>
    <source>
        <strain evidence="14">AVDCRST_MAG59</strain>
    </source>
</reference>
<evidence type="ECO:0000256" key="5">
    <source>
        <dbReference type="ARBA" id="ARBA00022692"/>
    </source>
</evidence>
<dbReference type="EMBL" id="CADCWF010000343">
    <property type="protein sequence ID" value="CAA9580771.1"/>
    <property type="molecule type" value="Genomic_DNA"/>
</dbReference>
<dbReference type="SUPFAM" id="SSF50156">
    <property type="entry name" value="PDZ domain-like"/>
    <property type="match status" value="2"/>
</dbReference>
<feature type="transmembrane region" description="Helical" evidence="11">
    <location>
        <begin position="100"/>
        <end position="123"/>
    </location>
</feature>
<dbReference type="Pfam" id="PF17820">
    <property type="entry name" value="PDZ_6"/>
    <property type="match status" value="1"/>
</dbReference>